<dbReference type="OMA" id="VTWRLWG"/>
<dbReference type="Proteomes" id="UP000051952">
    <property type="component" value="Unassembled WGS sequence"/>
</dbReference>
<evidence type="ECO:0000313" key="3">
    <source>
        <dbReference type="Proteomes" id="UP000051952"/>
    </source>
</evidence>
<name>A0A0S4J5J9_BODSA</name>
<keyword evidence="1 2" id="KW-0812">Transmembrane</keyword>
<dbReference type="OrthoDB" id="246439at2759"/>
<proteinExistence type="predicted"/>
<keyword evidence="1" id="KW-1133">Transmembrane helix</keyword>
<organism evidence="2 3">
    <name type="scientific">Bodo saltans</name>
    <name type="common">Flagellated protozoan</name>
    <dbReference type="NCBI Taxonomy" id="75058"/>
    <lineage>
        <taxon>Eukaryota</taxon>
        <taxon>Discoba</taxon>
        <taxon>Euglenozoa</taxon>
        <taxon>Kinetoplastea</taxon>
        <taxon>Metakinetoplastina</taxon>
        <taxon>Eubodonida</taxon>
        <taxon>Bodonidae</taxon>
        <taxon>Bodo</taxon>
    </lineage>
</organism>
<evidence type="ECO:0000256" key="1">
    <source>
        <dbReference type="SAM" id="Phobius"/>
    </source>
</evidence>
<dbReference type="AlphaFoldDB" id="A0A0S4J5J9"/>
<gene>
    <name evidence="2" type="ORF">BSAL_77445</name>
</gene>
<evidence type="ECO:0000313" key="2">
    <source>
        <dbReference type="EMBL" id="CUG31374.1"/>
    </source>
</evidence>
<sequence>MQTRADSFTTPAPAPLVQTTVKRPTITYDELVHVARSRVMEDFTRQQAYRAKRRKLRQTGEFADIIPTSAIGDDATLTRASTSRLIKEHTSTSWSWWFFQWSVFGGFAVTSVVSVMSAYLGVMHNRMFFPLCPFSAILAYRSWNMLEQSWEQQKFADNAAQIREKRVGNPMLHVVRTDMTKTEAQEPKSEDL</sequence>
<dbReference type="EMBL" id="CYKH01000746">
    <property type="protein sequence ID" value="CUG31374.1"/>
    <property type="molecule type" value="Genomic_DNA"/>
</dbReference>
<feature type="transmembrane region" description="Helical" evidence="1">
    <location>
        <begin position="98"/>
        <end position="120"/>
    </location>
</feature>
<protein>
    <submittedName>
        <fullName evidence="2">Transmembrane protein, putative</fullName>
    </submittedName>
</protein>
<accession>A0A0S4J5J9</accession>
<keyword evidence="3" id="KW-1185">Reference proteome</keyword>
<dbReference type="VEuPathDB" id="TriTrypDB:BSAL_77445"/>
<reference evidence="3" key="1">
    <citation type="submission" date="2015-09" db="EMBL/GenBank/DDBJ databases">
        <authorList>
            <consortium name="Pathogen Informatics"/>
        </authorList>
    </citation>
    <scope>NUCLEOTIDE SEQUENCE [LARGE SCALE GENOMIC DNA]</scope>
    <source>
        <strain evidence="3">Lake Konstanz</strain>
    </source>
</reference>
<keyword evidence="1" id="KW-0472">Membrane</keyword>